<gene>
    <name evidence="1" type="ORF">FWK35_00021399</name>
</gene>
<sequence length="168" mass="19957">MDDSHSMLAFVLDHLPDYWEPVPSYTCSNMVFSLSPSRNPDEYHFVESMFYGAHVSRISRVQNPFTYGRFMLRREMIQSTYEETVFHGVHKDDLKTALKFNCDFRRYIRKRDGGIYENYQHPMFYKSFSDLLNNTTHAITDINVLVVKILTDAPKTQCDYYVQYIVKF</sequence>
<dbReference type="EMBL" id="VUJU01005108">
    <property type="protein sequence ID" value="KAF0752269.1"/>
    <property type="molecule type" value="Genomic_DNA"/>
</dbReference>
<protein>
    <submittedName>
        <fullName evidence="1">Uncharacterized protein</fullName>
    </submittedName>
</protein>
<dbReference type="AlphaFoldDB" id="A0A6G0YAZ8"/>
<dbReference type="Proteomes" id="UP000478052">
    <property type="component" value="Unassembled WGS sequence"/>
</dbReference>
<dbReference type="OrthoDB" id="6133115at2759"/>
<keyword evidence="2" id="KW-1185">Reference proteome</keyword>
<evidence type="ECO:0000313" key="2">
    <source>
        <dbReference type="Proteomes" id="UP000478052"/>
    </source>
</evidence>
<name>A0A6G0YAZ8_APHCR</name>
<dbReference type="Gene3D" id="3.90.228.10">
    <property type="match status" value="1"/>
</dbReference>
<reference evidence="1 2" key="1">
    <citation type="submission" date="2019-08" db="EMBL/GenBank/DDBJ databases">
        <title>Whole genome of Aphis craccivora.</title>
        <authorList>
            <person name="Voronova N.V."/>
            <person name="Shulinski R.S."/>
            <person name="Bandarenka Y.V."/>
            <person name="Zhorov D.G."/>
            <person name="Warner D."/>
        </authorList>
    </citation>
    <scope>NUCLEOTIDE SEQUENCE [LARGE SCALE GENOMIC DNA]</scope>
    <source>
        <strain evidence="1">180601</strain>
        <tissue evidence="1">Whole Body</tissue>
    </source>
</reference>
<accession>A0A6G0YAZ8</accession>
<evidence type="ECO:0000313" key="1">
    <source>
        <dbReference type="EMBL" id="KAF0752269.1"/>
    </source>
</evidence>
<comment type="caution">
    <text evidence="1">The sequence shown here is derived from an EMBL/GenBank/DDBJ whole genome shotgun (WGS) entry which is preliminary data.</text>
</comment>
<organism evidence="1 2">
    <name type="scientific">Aphis craccivora</name>
    <name type="common">Cowpea aphid</name>
    <dbReference type="NCBI Taxonomy" id="307492"/>
    <lineage>
        <taxon>Eukaryota</taxon>
        <taxon>Metazoa</taxon>
        <taxon>Ecdysozoa</taxon>
        <taxon>Arthropoda</taxon>
        <taxon>Hexapoda</taxon>
        <taxon>Insecta</taxon>
        <taxon>Pterygota</taxon>
        <taxon>Neoptera</taxon>
        <taxon>Paraneoptera</taxon>
        <taxon>Hemiptera</taxon>
        <taxon>Sternorrhyncha</taxon>
        <taxon>Aphidomorpha</taxon>
        <taxon>Aphidoidea</taxon>
        <taxon>Aphididae</taxon>
        <taxon>Aphidini</taxon>
        <taxon>Aphis</taxon>
        <taxon>Aphis</taxon>
    </lineage>
</organism>
<proteinExistence type="predicted"/>